<evidence type="ECO:0000256" key="6">
    <source>
        <dbReference type="ARBA" id="ARBA00022670"/>
    </source>
</evidence>
<keyword evidence="10" id="KW-0735">Signal-anchor</keyword>
<dbReference type="UniPathway" id="UPA00219"/>
<dbReference type="InterPro" id="IPR036950">
    <property type="entry name" value="PBP_transglycosylase"/>
</dbReference>
<evidence type="ECO:0000256" key="9">
    <source>
        <dbReference type="ARBA" id="ARBA00022801"/>
    </source>
</evidence>
<dbReference type="PANTHER" id="PTHR32282">
    <property type="entry name" value="BINDING PROTEIN TRANSPEPTIDASE, PUTATIVE-RELATED"/>
    <property type="match status" value="1"/>
</dbReference>
<evidence type="ECO:0000256" key="4">
    <source>
        <dbReference type="ARBA" id="ARBA00018638"/>
    </source>
</evidence>
<keyword evidence="17" id="KW-1133">Transmembrane helix</keyword>
<evidence type="ECO:0000256" key="7">
    <source>
        <dbReference type="ARBA" id="ARBA00022676"/>
    </source>
</evidence>
<dbReference type="EC" id="2.4.99.28" evidence="14"/>
<comment type="catalytic activity">
    <reaction evidence="15">
        <text>[GlcNAc-(1-&gt;4)-Mur2Ac(oyl-L-Ala-gamma-D-Glu-L-Lys-D-Ala-D-Ala)](n)-di-trans,octa-cis-undecaprenyl diphosphate + beta-D-GlcNAc-(1-&gt;4)-Mur2Ac(oyl-L-Ala-gamma-D-Glu-L-Lys-D-Ala-D-Ala)-di-trans,octa-cis-undecaprenyl diphosphate = [GlcNAc-(1-&gt;4)-Mur2Ac(oyl-L-Ala-gamma-D-Glu-L-Lys-D-Ala-D-Ala)](n+1)-di-trans,octa-cis-undecaprenyl diphosphate + di-trans,octa-cis-undecaprenyl diphosphate + H(+)</text>
        <dbReference type="Rhea" id="RHEA:23708"/>
        <dbReference type="Rhea" id="RHEA-COMP:9602"/>
        <dbReference type="Rhea" id="RHEA-COMP:9603"/>
        <dbReference type="ChEBI" id="CHEBI:15378"/>
        <dbReference type="ChEBI" id="CHEBI:58405"/>
        <dbReference type="ChEBI" id="CHEBI:60033"/>
        <dbReference type="ChEBI" id="CHEBI:78435"/>
        <dbReference type="EC" id="2.4.99.28"/>
    </reaction>
</comment>
<dbReference type="GO" id="GO:0008658">
    <property type="term" value="F:penicillin binding"/>
    <property type="evidence" value="ECO:0007669"/>
    <property type="project" value="InterPro"/>
</dbReference>
<evidence type="ECO:0000256" key="2">
    <source>
        <dbReference type="ARBA" id="ARBA00004401"/>
    </source>
</evidence>
<feature type="domain" description="Penicillin-binding protein transpeptidase" evidence="18">
    <location>
        <begin position="448"/>
        <end position="710"/>
    </location>
</feature>
<evidence type="ECO:0000256" key="12">
    <source>
        <dbReference type="ARBA" id="ARBA00023268"/>
    </source>
</evidence>
<keyword evidence="9" id="KW-0378">Hydrolase</keyword>
<evidence type="ECO:0000256" key="17">
    <source>
        <dbReference type="SAM" id="Phobius"/>
    </source>
</evidence>
<evidence type="ECO:0000256" key="10">
    <source>
        <dbReference type="ARBA" id="ARBA00022968"/>
    </source>
</evidence>
<feature type="compositionally biased region" description="Polar residues" evidence="16">
    <location>
        <begin position="18"/>
        <end position="27"/>
    </location>
</feature>
<dbReference type="RefSeq" id="WP_156530889.1">
    <property type="nucleotide sequence ID" value="NZ_CACRUE010000026.1"/>
</dbReference>
<feature type="domain" description="Glycosyl transferase family 51" evidence="19">
    <location>
        <begin position="110"/>
        <end position="266"/>
    </location>
</feature>
<evidence type="ECO:0000256" key="3">
    <source>
        <dbReference type="ARBA" id="ARBA00012448"/>
    </source>
</evidence>
<evidence type="ECO:0000256" key="16">
    <source>
        <dbReference type="SAM" id="MobiDB-lite"/>
    </source>
</evidence>
<dbReference type="Gene3D" id="3.40.710.10">
    <property type="entry name" value="DD-peptidase/beta-lactamase superfamily"/>
    <property type="match status" value="1"/>
</dbReference>
<feature type="compositionally biased region" description="Low complexity" evidence="16">
    <location>
        <begin position="836"/>
        <end position="858"/>
    </location>
</feature>
<evidence type="ECO:0000256" key="14">
    <source>
        <dbReference type="ARBA" id="ARBA00044770"/>
    </source>
</evidence>
<dbReference type="GO" id="GO:0005886">
    <property type="term" value="C:plasma membrane"/>
    <property type="evidence" value="ECO:0007669"/>
    <property type="project" value="UniProtKB-SubCell"/>
</dbReference>
<protein>
    <recommendedName>
        <fullName evidence="4">Penicillin-binding protein 1A</fullName>
        <ecNumber evidence="14">2.4.99.28</ecNumber>
        <ecNumber evidence="3">3.4.16.4</ecNumber>
    </recommendedName>
</protein>
<evidence type="ECO:0000256" key="13">
    <source>
        <dbReference type="ARBA" id="ARBA00034000"/>
    </source>
</evidence>
<dbReference type="AlphaFoldDB" id="A0A6N3CHX1"/>
<dbReference type="InterPro" id="IPR001264">
    <property type="entry name" value="Glyco_trans_51"/>
</dbReference>
<dbReference type="GO" id="GO:0008955">
    <property type="term" value="F:peptidoglycan glycosyltransferase activity"/>
    <property type="evidence" value="ECO:0007669"/>
    <property type="project" value="UniProtKB-EC"/>
</dbReference>
<dbReference type="InterPro" id="IPR001460">
    <property type="entry name" value="PCN-bd_Tpept"/>
</dbReference>
<evidence type="ECO:0000256" key="15">
    <source>
        <dbReference type="ARBA" id="ARBA00049902"/>
    </source>
</evidence>
<evidence type="ECO:0000256" key="11">
    <source>
        <dbReference type="ARBA" id="ARBA00023251"/>
    </source>
</evidence>
<dbReference type="GO" id="GO:0006508">
    <property type="term" value="P:proteolysis"/>
    <property type="evidence" value="ECO:0007669"/>
    <property type="project" value="UniProtKB-KW"/>
</dbReference>
<gene>
    <name evidence="20" type="primary">ponA</name>
    <name evidence="20" type="ORF">IBLFYP30_01806</name>
</gene>
<comment type="catalytic activity">
    <reaction evidence="13">
        <text>Preferential cleavage: (Ac)2-L-Lys-D-Ala-|-D-Ala. Also transpeptidation of peptidyl-alanyl moieties that are N-acyl substituents of D-alanine.</text>
        <dbReference type="EC" id="3.4.16.4"/>
    </reaction>
</comment>
<keyword evidence="5" id="KW-0121">Carboxypeptidase</keyword>
<dbReference type="SUPFAM" id="SSF56601">
    <property type="entry name" value="beta-lactamase/transpeptidase-like"/>
    <property type="match status" value="1"/>
</dbReference>
<feature type="compositionally biased region" description="Polar residues" evidence="16">
    <location>
        <begin position="788"/>
        <end position="810"/>
    </location>
</feature>
<evidence type="ECO:0000256" key="1">
    <source>
        <dbReference type="ARBA" id="ARBA00002624"/>
    </source>
</evidence>
<evidence type="ECO:0000259" key="19">
    <source>
        <dbReference type="Pfam" id="PF00912"/>
    </source>
</evidence>
<keyword evidence="6" id="KW-0645">Protease</keyword>
<dbReference type="GO" id="GO:0009002">
    <property type="term" value="F:serine-type D-Ala-D-Ala carboxypeptidase activity"/>
    <property type="evidence" value="ECO:0007669"/>
    <property type="project" value="UniProtKB-EC"/>
</dbReference>
<feature type="compositionally biased region" description="Polar residues" evidence="16">
    <location>
        <begin position="877"/>
        <end position="897"/>
    </location>
</feature>
<keyword evidence="7" id="KW-0328">Glycosyltransferase</keyword>
<organism evidence="20">
    <name type="scientific">Intestinibacter bartlettii</name>
    <dbReference type="NCBI Taxonomy" id="261299"/>
    <lineage>
        <taxon>Bacteria</taxon>
        <taxon>Bacillati</taxon>
        <taxon>Bacillota</taxon>
        <taxon>Clostridia</taxon>
        <taxon>Peptostreptococcales</taxon>
        <taxon>Peptostreptococcaceae</taxon>
        <taxon>Intestinibacter</taxon>
    </lineage>
</organism>
<dbReference type="Pfam" id="PF00905">
    <property type="entry name" value="Transpeptidase"/>
    <property type="match status" value="1"/>
</dbReference>
<dbReference type="PANTHER" id="PTHR32282:SF33">
    <property type="entry name" value="PEPTIDOGLYCAN GLYCOSYLTRANSFERASE"/>
    <property type="match status" value="1"/>
</dbReference>
<name>A0A6N3CHX1_9FIRM</name>
<accession>A0A6N3CHX1</accession>
<dbReference type="Gene3D" id="1.10.3810.10">
    <property type="entry name" value="Biosynthetic peptidoglycan transglycosylase-like"/>
    <property type="match status" value="1"/>
</dbReference>
<dbReference type="EMBL" id="CACRUE010000026">
    <property type="protein sequence ID" value="VYU12833.1"/>
    <property type="molecule type" value="Genomic_DNA"/>
</dbReference>
<keyword evidence="17" id="KW-0472">Membrane</keyword>
<dbReference type="GO" id="GO:0009252">
    <property type="term" value="P:peptidoglycan biosynthetic process"/>
    <property type="evidence" value="ECO:0007669"/>
    <property type="project" value="UniProtKB-UniPathway"/>
</dbReference>
<evidence type="ECO:0000256" key="5">
    <source>
        <dbReference type="ARBA" id="ARBA00022645"/>
    </source>
</evidence>
<comment type="function">
    <text evidence="1">Cell wall formation. Synthesis of cross-linked peptidoglycan from the lipid intermediates. The enzyme has a penicillin-insensitive transglycosylase N-terminal domain (formation of linear glycan strands) and a penicillin-sensitive transpeptidase C-terminal domain (cross-linking of the peptide subunits).</text>
</comment>
<feature type="compositionally biased region" description="Acidic residues" evidence="16">
    <location>
        <begin position="821"/>
        <end position="835"/>
    </location>
</feature>
<dbReference type="Pfam" id="PF00912">
    <property type="entry name" value="Transgly"/>
    <property type="match status" value="1"/>
</dbReference>
<keyword evidence="11" id="KW-0046">Antibiotic resistance</keyword>
<feature type="region of interest" description="Disordered" evidence="16">
    <location>
        <begin position="1"/>
        <end position="47"/>
    </location>
</feature>
<keyword evidence="12" id="KW-0511">Multifunctional enzyme</keyword>
<feature type="region of interest" description="Disordered" evidence="16">
    <location>
        <begin position="786"/>
        <end position="897"/>
    </location>
</feature>
<proteinExistence type="predicted"/>
<evidence type="ECO:0000256" key="8">
    <source>
        <dbReference type="ARBA" id="ARBA00022679"/>
    </source>
</evidence>
<evidence type="ECO:0000259" key="18">
    <source>
        <dbReference type="Pfam" id="PF00905"/>
    </source>
</evidence>
<dbReference type="GO" id="GO:0046677">
    <property type="term" value="P:response to antibiotic"/>
    <property type="evidence" value="ECO:0007669"/>
    <property type="project" value="UniProtKB-KW"/>
</dbReference>
<dbReference type="InterPro" id="IPR023346">
    <property type="entry name" value="Lysozyme-like_dom_sf"/>
</dbReference>
<sequence length="897" mass="97976">MSKNNNDDKNKIRRRKVTSSNTDVNKNTSKDNYKKVSSKPKKHRKRSKTKIAGMLILFMLVTVVAVGSALVFSSLRNTEVVTKSLLDSKTNNKTVLLYTDGSKLAEAETGHKKIPLKKLNNKTVKNALVAIEDSRFYQHNGVDLRGLARSVKENLLGNRQGGSTIPMQVSKLLLTSQEQTITRKIKDIYYAYEMSKKVSKEDILLTYLNNMYVGNSFYGIEAAAQGYFNKTAEKLTLPEAAMLVGATNNPYKYSPYTKLKLDGTEQRSDLENKLLFYSHTENDGFDDPTQVELNMIDKLYSWGLITDYDTYSQLKKGTMIVRKAVLNENAVGRAKTVLGKMKQYGYISQSEYDQACLDAANIKIEIPKNIQTIVSSVEDYVYDEVINALKDQGYTQEEANNLYYNGGLQIQTTIDSSMQAELEAQYNNSSNFPSTITDANGVTQPQSAMVIIDYHNGQIKSLIGGRNVKGKRTLNRATSPVQPGSTIKPLSIYTAAIDTLEMTQSTVFSDARGGYKFKENRKWNPSTTTAGAGNMSLRLGLAKSSNTVAVKTAENLGESYQDCIDVMMDYLKNFGITTVVDSKTNSSNTTDRSFPSLVLGGMAYGISPLEMSAAYGALANGGVYIEPTVFTTVSTYNGELIVKSTPQEHRVVDEEVAYVMTDMLKAVLTEGTGSDASIGKMPVAGKTGTTNNKYCVWFVGYTPYYVGATYIGDDVGRKDSNGNKIALRPVEGSSSTTAKLWANVMKPIHENLEVVDFEKPSGINFYKINLTDGGLSSYGSNAAFVKGTSPTRTSSYSVPTPSNTGTTQDEPTNDNAGDGDNPPDDNTDNNNDDNTNDNNNNNNQTPGGNQDENNNGNNGNTGGGDNQDNTTPGDNGETNTGGITDTNNATEALQPEQ</sequence>
<feature type="compositionally biased region" description="Basic and acidic residues" evidence="16">
    <location>
        <begin position="1"/>
        <end position="10"/>
    </location>
</feature>
<keyword evidence="17" id="KW-0812">Transmembrane</keyword>
<dbReference type="InterPro" id="IPR050396">
    <property type="entry name" value="Glycosyltr_51/Transpeptidase"/>
</dbReference>
<feature type="transmembrane region" description="Helical" evidence="17">
    <location>
        <begin position="51"/>
        <end position="75"/>
    </location>
</feature>
<comment type="subcellular location">
    <subcellularLocation>
        <location evidence="2">Cell membrane</location>
        <topology evidence="2">Single-pass type II membrane protein</topology>
    </subcellularLocation>
</comment>
<keyword evidence="8" id="KW-0808">Transferase</keyword>
<dbReference type="SUPFAM" id="SSF53955">
    <property type="entry name" value="Lysozyme-like"/>
    <property type="match status" value="1"/>
</dbReference>
<feature type="compositionally biased region" description="Low complexity" evidence="16">
    <location>
        <begin position="866"/>
        <end position="876"/>
    </location>
</feature>
<dbReference type="EC" id="3.4.16.4" evidence="3"/>
<feature type="compositionally biased region" description="Basic residues" evidence="16">
    <location>
        <begin position="36"/>
        <end position="47"/>
    </location>
</feature>
<dbReference type="InterPro" id="IPR012338">
    <property type="entry name" value="Beta-lactam/transpept-like"/>
</dbReference>
<evidence type="ECO:0000313" key="20">
    <source>
        <dbReference type="EMBL" id="VYU12833.1"/>
    </source>
</evidence>
<reference evidence="20" key="1">
    <citation type="submission" date="2019-11" db="EMBL/GenBank/DDBJ databases">
        <authorList>
            <person name="Feng L."/>
        </authorList>
    </citation>
    <scope>NUCLEOTIDE SEQUENCE</scope>
    <source>
        <strain evidence="20">IbartlettiiLFYP30</strain>
    </source>
</reference>